<dbReference type="Proteomes" id="UP001228376">
    <property type="component" value="Unassembled WGS sequence"/>
</dbReference>
<protein>
    <submittedName>
        <fullName evidence="1">Uncharacterized protein</fullName>
    </submittedName>
</protein>
<name>A0ABU5CKW7_9BACI</name>
<organism evidence="1 2">
    <name type="scientific">Tigheibacillus jepli</name>
    <dbReference type="NCBI Taxonomy" id="3035914"/>
    <lineage>
        <taxon>Bacteria</taxon>
        <taxon>Bacillati</taxon>
        <taxon>Bacillota</taxon>
        <taxon>Bacilli</taxon>
        <taxon>Bacillales</taxon>
        <taxon>Bacillaceae</taxon>
        <taxon>Tigheibacillus</taxon>
    </lineage>
</organism>
<evidence type="ECO:0000313" key="1">
    <source>
        <dbReference type="EMBL" id="MDY0406148.1"/>
    </source>
</evidence>
<dbReference type="EMBL" id="JAROCA020000001">
    <property type="protein sequence ID" value="MDY0406148.1"/>
    <property type="molecule type" value="Genomic_DNA"/>
</dbReference>
<accession>A0ABU5CKW7</accession>
<comment type="caution">
    <text evidence="1">The sequence shown here is derived from an EMBL/GenBank/DDBJ whole genome shotgun (WGS) entry which is preliminary data.</text>
</comment>
<sequence>MDDSQIIHCLKGIVNMEDVAIHSYSECPFGKKVVDQSGDYIVFFYHAQKDQVMYFFKGLEKYWFSADSLALQY</sequence>
<reference evidence="1 2" key="1">
    <citation type="submission" date="2023-10" db="EMBL/GenBank/DDBJ databases">
        <title>179-bfca-hs.</title>
        <authorList>
            <person name="Miliotis G."/>
            <person name="Sengupta P."/>
            <person name="Hameed A."/>
            <person name="Chuvochina M."/>
            <person name="Mcdonagh F."/>
            <person name="Simpson A.C."/>
            <person name="Singh N.K."/>
            <person name="Rekha P.D."/>
            <person name="Raman K."/>
            <person name="Hugenholtz P."/>
            <person name="Venkateswaran K."/>
        </authorList>
    </citation>
    <scope>NUCLEOTIDE SEQUENCE [LARGE SCALE GENOMIC DNA]</scope>
    <source>
        <strain evidence="1 2">179-BFC-A-HS</strain>
    </source>
</reference>
<gene>
    <name evidence="1" type="ORF">P5G51_012780</name>
</gene>
<evidence type="ECO:0000313" key="2">
    <source>
        <dbReference type="Proteomes" id="UP001228376"/>
    </source>
</evidence>
<keyword evidence="2" id="KW-1185">Reference proteome</keyword>
<dbReference type="RefSeq" id="WP_306065942.1">
    <property type="nucleotide sequence ID" value="NZ_JAROCA020000001.1"/>
</dbReference>
<proteinExistence type="predicted"/>